<dbReference type="InterPro" id="IPR029045">
    <property type="entry name" value="ClpP/crotonase-like_dom_sf"/>
</dbReference>
<dbReference type="GO" id="GO:0005782">
    <property type="term" value="C:peroxisomal matrix"/>
    <property type="evidence" value="ECO:0007669"/>
    <property type="project" value="TreeGrafter"/>
</dbReference>
<dbReference type="InParanoid" id="N1JJ31"/>
<sequence>MTGNDYKDIILEIRGQIGTIRVRDMELLNRPKSLNSFGGDLMTETISALRILNEHPDTIITVLTGEGRFFSAGADMRSINMNPNVNGNGGIGEQQQEQAQSARKKIAYMSLFAAHIEMLRSIIDHRKVFVLALNGPGVGGGAAWFTGVADIVLASADCYLQVPFSALGLVPELGSAPIFAQSMGVHRASEFLMFGQRLDARELKAAGLVNRIFPVEDFQNQILTYLSSVLEASDGRSLMEAKRLINRPLREGRLVAVMDSVDALAERFVDGAPKERFELKRKELEEKSKRRSSKL</sequence>
<dbReference type="GO" id="GO:0006635">
    <property type="term" value="P:fatty acid beta-oxidation"/>
    <property type="evidence" value="ECO:0007669"/>
    <property type="project" value="TreeGrafter"/>
</dbReference>
<name>N1JJ31_BLUG1</name>
<proteinExistence type="predicted"/>
<dbReference type="EMBL" id="CAUH01007725">
    <property type="protein sequence ID" value="CCU83178.1"/>
    <property type="molecule type" value="Genomic_DNA"/>
</dbReference>
<keyword evidence="2" id="KW-1185">Reference proteome</keyword>
<dbReference type="PANTHER" id="PTHR43684:SF3">
    <property type="entry name" value="PEROXISOMAL D3,D2-ENOYL-COA ISOMERASE"/>
    <property type="match status" value="1"/>
</dbReference>
<reference evidence="1 2" key="1">
    <citation type="journal article" date="2010" name="Science">
        <title>Genome expansion and gene loss in powdery mildew fungi reveal tradeoffs in extreme parasitism.</title>
        <authorList>
            <person name="Spanu P.D."/>
            <person name="Abbott J.C."/>
            <person name="Amselem J."/>
            <person name="Burgis T.A."/>
            <person name="Soanes D.M."/>
            <person name="Stueber K."/>
            <person name="Ver Loren van Themaat E."/>
            <person name="Brown J.K.M."/>
            <person name="Butcher S.A."/>
            <person name="Gurr S.J."/>
            <person name="Lebrun M.-H."/>
            <person name="Ridout C.J."/>
            <person name="Schulze-Lefert P."/>
            <person name="Talbot N.J."/>
            <person name="Ahmadinejad N."/>
            <person name="Ametz C."/>
            <person name="Barton G.R."/>
            <person name="Benjdia M."/>
            <person name="Bidzinski P."/>
            <person name="Bindschedler L.V."/>
            <person name="Both M."/>
            <person name="Brewer M.T."/>
            <person name="Cadle-Davidson L."/>
            <person name="Cadle-Davidson M.M."/>
            <person name="Collemare J."/>
            <person name="Cramer R."/>
            <person name="Frenkel O."/>
            <person name="Godfrey D."/>
            <person name="Harriman J."/>
            <person name="Hoede C."/>
            <person name="King B.C."/>
            <person name="Klages S."/>
            <person name="Kleemann J."/>
            <person name="Knoll D."/>
            <person name="Koti P.S."/>
            <person name="Kreplak J."/>
            <person name="Lopez-Ruiz F.J."/>
            <person name="Lu X."/>
            <person name="Maekawa T."/>
            <person name="Mahanil S."/>
            <person name="Micali C."/>
            <person name="Milgroom M.G."/>
            <person name="Montana G."/>
            <person name="Noir S."/>
            <person name="O'Connell R.J."/>
            <person name="Oberhaensli S."/>
            <person name="Parlange F."/>
            <person name="Pedersen C."/>
            <person name="Quesneville H."/>
            <person name="Reinhardt R."/>
            <person name="Rott M."/>
            <person name="Sacristan S."/>
            <person name="Schmidt S.M."/>
            <person name="Schoen M."/>
            <person name="Skamnioti P."/>
            <person name="Sommer H."/>
            <person name="Stephens A."/>
            <person name="Takahara H."/>
            <person name="Thordal-Christensen H."/>
            <person name="Vigouroux M."/>
            <person name="Wessling R."/>
            <person name="Wicker T."/>
            <person name="Panstruga R."/>
        </authorList>
    </citation>
    <scope>NUCLEOTIDE SEQUENCE [LARGE SCALE GENOMIC DNA]</scope>
    <source>
        <strain evidence="1">DH14</strain>
    </source>
</reference>
<dbReference type="HOGENOM" id="CLU_009834_6_0_1"/>
<dbReference type="Proteomes" id="UP000015441">
    <property type="component" value="Unassembled WGS sequence"/>
</dbReference>
<dbReference type="PANTHER" id="PTHR43684">
    <property type="match status" value="1"/>
</dbReference>
<gene>
    <name evidence="1" type="ORF">BGHDH14_bgh05660</name>
</gene>
<accession>N1JJ31</accession>
<dbReference type="InterPro" id="IPR051053">
    <property type="entry name" value="ECH/Chromodomain_protein"/>
</dbReference>
<protein>
    <submittedName>
        <fullName evidence="1">ECI1/D3,D2-enoyl-CoA isomerase/Enoyl-CoA Isomerase</fullName>
    </submittedName>
</protein>
<dbReference type="OrthoDB" id="448450at2759"/>
<dbReference type="SUPFAM" id="SSF52096">
    <property type="entry name" value="ClpP/crotonase"/>
    <property type="match status" value="1"/>
</dbReference>
<evidence type="ECO:0000313" key="2">
    <source>
        <dbReference type="Proteomes" id="UP000015441"/>
    </source>
</evidence>
<dbReference type="AlphaFoldDB" id="N1JJ31"/>
<dbReference type="CDD" id="cd06558">
    <property type="entry name" value="crotonase-like"/>
    <property type="match status" value="1"/>
</dbReference>
<dbReference type="FunCoup" id="N1JJ31">
    <property type="interactions" value="198"/>
</dbReference>
<dbReference type="STRING" id="546991.N1JJ31"/>
<organism evidence="1 2">
    <name type="scientific">Blumeria graminis f. sp. hordei (strain DH14)</name>
    <name type="common">Barley powdery mildew</name>
    <name type="synonym">Oidium monilioides f. sp. hordei</name>
    <dbReference type="NCBI Taxonomy" id="546991"/>
    <lineage>
        <taxon>Eukaryota</taxon>
        <taxon>Fungi</taxon>
        <taxon>Dikarya</taxon>
        <taxon>Ascomycota</taxon>
        <taxon>Pezizomycotina</taxon>
        <taxon>Leotiomycetes</taxon>
        <taxon>Erysiphales</taxon>
        <taxon>Erysiphaceae</taxon>
        <taxon>Blumeria</taxon>
        <taxon>Blumeria hordei</taxon>
    </lineage>
</organism>
<dbReference type="GO" id="GO:0016853">
    <property type="term" value="F:isomerase activity"/>
    <property type="evidence" value="ECO:0007669"/>
    <property type="project" value="UniProtKB-KW"/>
</dbReference>
<evidence type="ECO:0000313" key="1">
    <source>
        <dbReference type="EMBL" id="CCU83178.1"/>
    </source>
</evidence>
<dbReference type="eggNOG" id="KOG0016">
    <property type="taxonomic scope" value="Eukaryota"/>
</dbReference>
<keyword evidence="1" id="KW-0413">Isomerase</keyword>
<dbReference type="InterPro" id="IPR001753">
    <property type="entry name" value="Enoyl-CoA_hydra/iso"/>
</dbReference>
<comment type="caution">
    <text evidence="1">The sequence shown here is derived from an EMBL/GenBank/DDBJ whole genome shotgun (WGS) entry which is preliminary data.</text>
</comment>
<dbReference type="Pfam" id="PF00378">
    <property type="entry name" value="ECH_1"/>
    <property type="match status" value="1"/>
</dbReference>
<dbReference type="Gene3D" id="3.90.226.10">
    <property type="entry name" value="2-enoyl-CoA Hydratase, Chain A, domain 1"/>
    <property type="match status" value="1"/>
</dbReference>